<dbReference type="GO" id="GO:0005737">
    <property type="term" value="C:cytoplasm"/>
    <property type="evidence" value="ECO:0007669"/>
    <property type="project" value="UniProtKB-SubCell"/>
</dbReference>
<evidence type="ECO:0000256" key="4">
    <source>
        <dbReference type="ARBA" id="ARBA00022490"/>
    </source>
</evidence>
<dbReference type="AlphaFoldDB" id="A0A0M4CVH9"/>
<dbReference type="PANTHER" id="PTHR33602">
    <property type="entry name" value="REGULATORY PROTEIN RECX FAMILY PROTEIN"/>
    <property type="match status" value="1"/>
</dbReference>
<feature type="domain" description="RecX first three-helical" evidence="7">
    <location>
        <begin position="8"/>
        <end position="45"/>
    </location>
</feature>
<dbReference type="InterPro" id="IPR053926">
    <property type="entry name" value="RecX_HTH_1st"/>
</dbReference>
<comment type="similarity">
    <text evidence="2 5">Belongs to the RecX family.</text>
</comment>
<evidence type="ECO:0000259" key="7">
    <source>
        <dbReference type="Pfam" id="PF21982"/>
    </source>
</evidence>
<dbReference type="InterPro" id="IPR003783">
    <property type="entry name" value="Regulatory_RecX"/>
</dbReference>
<dbReference type="InterPro" id="IPR036388">
    <property type="entry name" value="WH-like_DNA-bd_sf"/>
</dbReference>
<accession>A0A0M4CVH9</accession>
<dbReference type="GO" id="GO:0006282">
    <property type="term" value="P:regulation of DNA repair"/>
    <property type="evidence" value="ECO:0007669"/>
    <property type="project" value="UniProtKB-UniRule"/>
</dbReference>
<dbReference type="EMBL" id="CP010802">
    <property type="protein sequence ID" value="ALC15716.1"/>
    <property type="molecule type" value="Genomic_DNA"/>
</dbReference>
<evidence type="ECO:0000256" key="1">
    <source>
        <dbReference type="ARBA" id="ARBA00004496"/>
    </source>
</evidence>
<dbReference type="HAMAP" id="MF_01114">
    <property type="entry name" value="RecX"/>
    <property type="match status" value="1"/>
</dbReference>
<dbReference type="STRING" id="1603606.DSOUD_0930"/>
<keyword evidence="9" id="KW-1185">Reference proteome</keyword>
<evidence type="ECO:0000256" key="2">
    <source>
        <dbReference type="ARBA" id="ARBA00009695"/>
    </source>
</evidence>
<sequence length="157" mass="18353">MSVSDPFAAALRLLTVRDRSEAELGERLRLKGHDEEAIASVLERCRRLGYLDDRRFARERARSLLRQGRAVGRRLLDDLRRHGIVEGEARDAAAEAEDEFTREEVLAALAERRFPSFDYRQADDRQRQRVVNYFLRRGFALSQVLTFFKEERSRESP</sequence>
<comment type="function">
    <text evidence="5">Modulates RecA activity.</text>
</comment>
<evidence type="ECO:0000313" key="8">
    <source>
        <dbReference type="EMBL" id="ALC15716.1"/>
    </source>
</evidence>
<reference evidence="8 9" key="1">
    <citation type="submission" date="2015-07" db="EMBL/GenBank/DDBJ databases">
        <title>Isolation and Genomic Characterization of a Novel Halophilic Metal-Reducing Deltaproteobacterium from the Deep Subsurface.</title>
        <authorList>
            <person name="Badalamenti J.P."/>
            <person name="Summers Z.M."/>
            <person name="Gralnick J.A."/>
            <person name="Bond D.R."/>
        </authorList>
    </citation>
    <scope>NUCLEOTIDE SEQUENCE [LARGE SCALE GENOMIC DNA]</scope>
    <source>
        <strain evidence="8 9">WTL</strain>
    </source>
</reference>
<keyword evidence="4 5" id="KW-0963">Cytoplasm</keyword>
<dbReference type="Pfam" id="PF21982">
    <property type="entry name" value="RecX_HTH1"/>
    <property type="match status" value="1"/>
</dbReference>
<dbReference type="Proteomes" id="UP000057158">
    <property type="component" value="Chromosome"/>
</dbReference>
<evidence type="ECO:0000256" key="5">
    <source>
        <dbReference type="HAMAP-Rule" id="MF_01114"/>
    </source>
</evidence>
<protein>
    <recommendedName>
        <fullName evidence="3 5">Regulatory protein RecX</fullName>
    </recommendedName>
</protein>
<dbReference type="InterPro" id="IPR053925">
    <property type="entry name" value="RecX_HTH_3rd"/>
</dbReference>
<feature type="domain" description="RecX third three-helical" evidence="6">
    <location>
        <begin position="103"/>
        <end position="144"/>
    </location>
</feature>
<dbReference type="KEGG" id="des:DSOUD_0930"/>
<dbReference type="PANTHER" id="PTHR33602:SF1">
    <property type="entry name" value="REGULATORY PROTEIN RECX FAMILY PROTEIN"/>
    <property type="match status" value="1"/>
</dbReference>
<evidence type="ECO:0000256" key="3">
    <source>
        <dbReference type="ARBA" id="ARBA00018111"/>
    </source>
</evidence>
<dbReference type="Pfam" id="PF21981">
    <property type="entry name" value="RecX_HTH3"/>
    <property type="match status" value="1"/>
</dbReference>
<dbReference type="Gene3D" id="1.10.10.10">
    <property type="entry name" value="Winged helix-like DNA-binding domain superfamily/Winged helix DNA-binding domain"/>
    <property type="match status" value="1"/>
</dbReference>
<dbReference type="RefSeq" id="WP_053549897.1">
    <property type="nucleotide sequence ID" value="NZ_CP010802.1"/>
</dbReference>
<gene>
    <name evidence="5 8" type="primary">recX</name>
    <name evidence="8" type="ORF">DSOUD_0930</name>
</gene>
<dbReference type="OrthoDB" id="9813859at2"/>
<evidence type="ECO:0000313" key="9">
    <source>
        <dbReference type="Proteomes" id="UP000057158"/>
    </source>
</evidence>
<dbReference type="PATRIC" id="fig|1603606.3.peg.1022"/>
<comment type="subcellular location">
    <subcellularLocation>
        <location evidence="1 5">Cytoplasm</location>
    </subcellularLocation>
</comment>
<evidence type="ECO:0000259" key="6">
    <source>
        <dbReference type="Pfam" id="PF21981"/>
    </source>
</evidence>
<proteinExistence type="inferred from homology"/>
<organism evidence="8 9">
    <name type="scientific">Desulfuromonas soudanensis</name>
    <dbReference type="NCBI Taxonomy" id="1603606"/>
    <lineage>
        <taxon>Bacteria</taxon>
        <taxon>Pseudomonadati</taxon>
        <taxon>Thermodesulfobacteriota</taxon>
        <taxon>Desulfuromonadia</taxon>
        <taxon>Desulfuromonadales</taxon>
        <taxon>Desulfuromonadaceae</taxon>
        <taxon>Desulfuromonas</taxon>
    </lineage>
</organism>
<name>A0A0M4CVH9_9BACT</name>